<dbReference type="Gene3D" id="3.90.70.10">
    <property type="entry name" value="Cysteine proteinases"/>
    <property type="match status" value="1"/>
</dbReference>
<dbReference type="Gene3D" id="1.25.40.10">
    <property type="entry name" value="Tetratricopeptide repeat domain"/>
    <property type="match status" value="1"/>
</dbReference>
<feature type="domain" description="Peptidase C39" evidence="2">
    <location>
        <begin position="50"/>
        <end position="182"/>
    </location>
</feature>
<keyword evidence="1" id="KW-0732">Signal</keyword>
<keyword evidence="4" id="KW-1185">Reference proteome</keyword>
<dbReference type="PROSITE" id="PS50990">
    <property type="entry name" value="PEPTIDASE_C39"/>
    <property type="match status" value="1"/>
</dbReference>
<dbReference type="GO" id="GO:0005524">
    <property type="term" value="F:ATP binding"/>
    <property type="evidence" value="ECO:0007669"/>
    <property type="project" value="InterPro"/>
</dbReference>
<accession>A0A1H8RQ62</accession>
<dbReference type="STRING" id="406100.SAMN04488052_102173"/>
<feature type="chain" id="PRO_5011525701" evidence="1">
    <location>
        <begin position="29"/>
        <end position="311"/>
    </location>
</feature>
<evidence type="ECO:0000313" key="3">
    <source>
        <dbReference type="EMBL" id="SEO68482.1"/>
    </source>
</evidence>
<sequence length="311" mass="33893">MKTVRRLLLTGALIVLTGCAGSPAPQHAELDESRVDTASERELTHVPFHPQDAYQCGPAALATVMNVAGVDVDADTLKPQVYLPDRRGTLQPELVAATRRYGLLGHAGEHSFADLLQEVDAGNPVLVLQNLGLNRFPIWHYAVVIGFDRDAETVILRSGTTEREVLSFDRFEDTWRRGDYWAMTVHAPGERPATADEASYLRAASALEARKPDAARDAYAAAAEHWPASPVPHVGLGNIAYGAERFDAAAAHYRDAIDRAPDAPAPHHNLAWSLLRLEQHEEALHHARRAAALADTGQSQYFGALEALVGR</sequence>
<name>A0A1H8RQ62_9GAMM</name>
<dbReference type="GO" id="GO:0016020">
    <property type="term" value="C:membrane"/>
    <property type="evidence" value="ECO:0007669"/>
    <property type="project" value="InterPro"/>
</dbReference>
<dbReference type="InterPro" id="IPR039564">
    <property type="entry name" value="Peptidase_C39-like"/>
</dbReference>
<evidence type="ECO:0000259" key="2">
    <source>
        <dbReference type="PROSITE" id="PS50990"/>
    </source>
</evidence>
<dbReference type="SUPFAM" id="SSF48452">
    <property type="entry name" value="TPR-like"/>
    <property type="match status" value="1"/>
</dbReference>
<feature type="signal peptide" evidence="1">
    <location>
        <begin position="1"/>
        <end position="28"/>
    </location>
</feature>
<dbReference type="InterPro" id="IPR005074">
    <property type="entry name" value="Peptidase_C39"/>
</dbReference>
<dbReference type="AlphaFoldDB" id="A0A1H8RQ62"/>
<proteinExistence type="predicted"/>
<dbReference type="InterPro" id="IPR019734">
    <property type="entry name" value="TPR_rpt"/>
</dbReference>
<dbReference type="CDD" id="cd02549">
    <property type="entry name" value="Peptidase_C39A"/>
    <property type="match status" value="1"/>
</dbReference>
<dbReference type="RefSeq" id="WP_171909828.1">
    <property type="nucleotide sequence ID" value="NZ_FOEG01000002.1"/>
</dbReference>
<dbReference type="Proteomes" id="UP000199657">
    <property type="component" value="Unassembled WGS sequence"/>
</dbReference>
<organism evidence="3 4">
    <name type="scientific">Aquisalimonas asiatica</name>
    <dbReference type="NCBI Taxonomy" id="406100"/>
    <lineage>
        <taxon>Bacteria</taxon>
        <taxon>Pseudomonadati</taxon>
        <taxon>Pseudomonadota</taxon>
        <taxon>Gammaproteobacteria</taxon>
        <taxon>Chromatiales</taxon>
        <taxon>Ectothiorhodospiraceae</taxon>
        <taxon>Aquisalimonas</taxon>
    </lineage>
</organism>
<dbReference type="GO" id="GO:0008233">
    <property type="term" value="F:peptidase activity"/>
    <property type="evidence" value="ECO:0007669"/>
    <property type="project" value="InterPro"/>
</dbReference>
<dbReference type="EMBL" id="FOEG01000002">
    <property type="protein sequence ID" value="SEO68482.1"/>
    <property type="molecule type" value="Genomic_DNA"/>
</dbReference>
<dbReference type="GO" id="GO:0006508">
    <property type="term" value="P:proteolysis"/>
    <property type="evidence" value="ECO:0007669"/>
    <property type="project" value="InterPro"/>
</dbReference>
<dbReference type="Pfam" id="PF13432">
    <property type="entry name" value="TPR_16"/>
    <property type="match status" value="1"/>
</dbReference>
<protein>
    <submittedName>
        <fullName evidence="3">Peptidase_C39 like family protein</fullName>
    </submittedName>
</protein>
<dbReference type="NCBIfam" id="NF033920">
    <property type="entry name" value="C39_PA2778_fam"/>
    <property type="match status" value="1"/>
</dbReference>
<gene>
    <name evidence="3" type="ORF">SAMN04488052_102173</name>
</gene>
<evidence type="ECO:0000313" key="4">
    <source>
        <dbReference type="Proteomes" id="UP000199657"/>
    </source>
</evidence>
<reference evidence="3 4" key="1">
    <citation type="submission" date="2016-10" db="EMBL/GenBank/DDBJ databases">
        <authorList>
            <person name="de Groot N.N."/>
        </authorList>
    </citation>
    <scope>NUCLEOTIDE SEQUENCE [LARGE SCALE GENOMIC DNA]</scope>
    <source>
        <strain evidence="3 4">CGMCC 1.6291</strain>
    </source>
</reference>
<evidence type="ECO:0000256" key="1">
    <source>
        <dbReference type="SAM" id="SignalP"/>
    </source>
</evidence>
<dbReference type="SMART" id="SM00028">
    <property type="entry name" value="TPR"/>
    <property type="match status" value="3"/>
</dbReference>
<dbReference type="PROSITE" id="PS51257">
    <property type="entry name" value="PROKAR_LIPOPROTEIN"/>
    <property type="match status" value="1"/>
</dbReference>
<dbReference type="Pfam" id="PF13529">
    <property type="entry name" value="Peptidase_C39_2"/>
    <property type="match status" value="1"/>
</dbReference>
<dbReference type="InterPro" id="IPR011990">
    <property type="entry name" value="TPR-like_helical_dom_sf"/>
</dbReference>
<dbReference type="InterPro" id="IPR039563">
    <property type="entry name" value="Peptidase_C39_single_dom"/>
</dbReference>